<evidence type="ECO:0000313" key="2">
    <source>
        <dbReference type="EMBL" id="AWL28436.1"/>
    </source>
</evidence>
<dbReference type="EMBL" id="CP029397">
    <property type="protein sequence ID" value="AWL28436.1"/>
    <property type="molecule type" value="Genomic_DNA"/>
</dbReference>
<dbReference type="KEGG" id="adv:DJ533_07600"/>
<organism evidence="2 3">
    <name type="scientific">Acinetobacter defluvii</name>
    <dbReference type="NCBI Taxonomy" id="1871111"/>
    <lineage>
        <taxon>Bacteria</taxon>
        <taxon>Pseudomonadati</taxon>
        <taxon>Pseudomonadota</taxon>
        <taxon>Gammaproteobacteria</taxon>
        <taxon>Moraxellales</taxon>
        <taxon>Moraxellaceae</taxon>
        <taxon>Acinetobacter</taxon>
    </lineage>
</organism>
<dbReference type="Proteomes" id="UP000245977">
    <property type="component" value="Chromosome"/>
</dbReference>
<dbReference type="OrthoDB" id="6708686at2"/>
<accession>A0A2S2FBS5</accession>
<keyword evidence="1" id="KW-0472">Membrane</keyword>
<feature type="transmembrane region" description="Helical" evidence="1">
    <location>
        <begin position="92"/>
        <end position="115"/>
    </location>
</feature>
<keyword evidence="3" id="KW-1185">Reference proteome</keyword>
<dbReference type="RefSeq" id="WP_089024799.1">
    <property type="nucleotide sequence ID" value="NZ_CP029397.2"/>
</dbReference>
<gene>
    <name evidence="2" type="ORF">DJ533_07600</name>
</gene>
<name>A0A2S2FBS5_9GAMM</name>
<feature type="transmembrane region" description="Helical" evidence="1">
    <location>
        <begin position="28"/>
        <end position="48"/>
    </location>
</feature>
<evidence type="ECO:0000256" key="1">
    <source>
        <dbReference type="SAM" id="Phobius"/>
    </source>
</evidence>
<protein>
    <submittedName>
        <fullName evidence="2">Uncharacterized protein</fullName>
    </submittedName>
</protein>
<feature type="transmembrane region" description="Helical" evidence="1">
    <location>
        <begin position="271"/>
        <end position="289"/>
    </location>
</feature>
<keyword evidence="1" id="KW-0812">Transmembrane</keyword>
<dbReference type="STRING" id="1871111.GCA_001704615_00979"/>
<keyword evidence="1" id="KW-1133">Transmembrane helix</keyword>
<proteinExistence type="predicted"/>
<evidence type="ECO:0000313" key="3">
    <source>
        <dbReference type="Proteomes" id="UP000245977"/>
    </source>
</evidence>
<dbReference type="AlphaFoldDB" id="A0A2S2FBS5"/>
<sequence>MSLKDDYPVQSADLKTGLMRLKQRQSKLNVFTVLSCVLFITTALSLFIQQDVVFHFLGLTQNISQLHIPLSVDQNLQAYIDQPNYLMNLFSWFGWLLLKVVVSFIGAFFIVGFLKKFRFFLVRFQSFVLKFVAWIIAFAILWTGLTYVQYDWSDNEQSAYEKLVHYDRNIQQSHIFQYLQQSETAPPVKAYLLGQAALLHKPQDQDAATAYVAQLVQAERTDPHFFEYGFKSEQLWAMQHAVYGKSVTTTTEKLHPRIENAQYWSAIVQKILLGIAALFLLLSLILYALTHRFKQRIIRIQQQIHLE</sequence>
<feature type="transmembrane region" description="Helical" evidence="1">
    <location>
        <begin position="127"/>
        <end position="148"/>
    </location>
</feature>
<reference evidence="2" key="1">
    <citation type="submission" date="2019-08" db="EMBL/GenBank/DDBJ databases">
        <title>The complete genome of Acinetobacter defluvii strain WCHAD010030.</title>
        <authorList>
            <person name="Hu Y."/>
            <person name="Qin J."/>
            <person name="Feng Y."/>
            <person name="Zong Z."/>
        </authorList>
    </citation>
    <scope>NUCLEOTIDE SEQUENCE</scope>
    <source>
        <strain evidence="2">WCHA30</strain>
    </source>
</reference>